<dbReference type="SMART" id="SM01054">
    <property type="entry name" value="CaM_binding"/>
    <property type="match status" value="1"/>
</dbReference>
<dbReference type="GO" id="GO:0005516">
    <property type="term" value="F:calmodulin binding"/>
    <property type="evidence" value="ECO:0007669"/>
    <property type="project" value="InterPro"/>
</dbReference>
<feature type="region of interest" description="Disordered" evidence="1">
    <location>
        <begin position="682"/>
        <end position="701"/>
    </location>
</feature>
<feature type="compositionally biased region" description="Low complexity" evidence="1">
    <location>
        <begin position="287"/>
        <end position="299"/>
    </location>
</feature>
<dbReference type="InterPro" id="IPR012417">
    <property type="entry name" value="CaM-bd_dom_pln"/>
</dbReference>
<keyword evidence="2" id="KW-0812">Transmembrane</keyword>
<feature type="region of interest" description="Disordered" evidence="1">
    <location>
        <begin position="370"/>
        <end position="438"/>
    </location>
</feature>
<reference evidence="4" key="1">
    <citation type="journal article" date="2005" name="PLoS Biol.">
        <title>The genomes of Oryza sativa: a history of duplications.</title>
        <authorList>
            <person name="Yu J."/>
            <person name="Wang J."/>
            <person name="Lin W."/>
            <person name="Li S."/>
            <person name="Li H."/>
            <person name="Zhou J."/>
            <person name="Ni P."/>
            <person name="Dong W."/>
            <person name="Hu S."/>
            <person name="Zeng C."/>
            <person name="Zhang J."/>
            <person name="Zhang Y."/>
            <person name="Li R."/>
            <person name="Xu Z."/>
            <person name="Li S."/>
            <person name="Li X."/>
            <person name="Zheng H."/>
            <person name="Cong L."/>
            <person name="Lin L."/>
            <person name="Yin J."/>
            <person name="Geng J."/>
            <person name="Li G."/>
            <person name="Shi J."/>
            <person name="Liu J."/>
            <person name="Lv H."/>
            <person name="Li J."/>
            <person name="Wang J."/>
            <person name="Deng Y."/>
            <person name="Ran L."/>
            <person name="Shi X."/>
            <person name="Wang X."/>
            <person name="Wu Q."/>
            <person name="Li C."/>
            <person name="Ren X."/>
            <person name="Wang J."/>
            <person name="Wang X."/>
            <person name="Li D."/>
            <person name="Liu D."/>
            <person name="Zhang X."/>
            <person name="Ji Z."/>
            <person name="Zhao W."/>
            <person name="Sun Y."/>
            <person name="Zhang Z."/>
            <person name="Bao J."/>
            <person name="Han Y."/>
            <person name="Dong L."/>
            <person name="Ji J."/>
            <person name="Chen P."/>
            <person name="Wu S."/>
            <person name="Liu J."/>
            <person name="Xiao Y."/>
            <person name="Bu D."/>
            <person name="Tan J."/>
            <person name="Yang L."/>
            <person name="Ye C."/>
            <person name="Zhang J."/>
            <person name="Xu J."/>
            <person name="Zhou Y."/>
            <person name="Yu Y."/>
            <person name="Zhang B."/>
            <person name="Zhuang S."/>
            <person name="Wei H."/>
            <person name="Liu B."/>
            <person name="Lei M."/>
            <person name="Yu H."/>
            <person name="Li Y."/>
            <person name="Xu H."/>
            <person name="Wei S."/>
            <person name="He X."/>
            <person name="Fang L."/>
            <person name="Zhang Z."/>
            <person name="Zhang Y."/>
            <person name="Huang X."/>
            <person name="Su Z."/>
            <person name="Tong W."/>
            <person name="Li J."/>
            <person name="Tong Z."/>
            <person name="Li S."/>
            <person name="Ye J."/>
            <person name="Wang L."/>
            <person name="Fang L."/>
            <person name="Lei T."/>
            <person name="Chen C."/>
            <person name="Chen H."/>
            <person name="Xu Z."/>
            <person name="Li H."/>
            <person name="Huang H."/>
            <person name="Zhang F."/>
            <person name="Xu H."/>
            <person name="Li N."/>
            <person name="Zhao C."/>
            <person name="Li S."/>
            <person name="Dong L."/>
            <person name="Huang Y."/>
            <person name="Li L."/>
            <person name="Xi Y."/>
            <person name="Qi Q."/>
            <person name="Li W."/>
            <person name="Zhang B."/>
            <person name="Hu W."/>
            <person name="Zhang Y."/>
            <person name="Tian X."/>
            <person name="Jiao Y."/>
            <person name="Liang X."/>
            <person name="Jin J."/>
            <person name="Gao L."/>
            <person name="Zheng W."/>
            <person name="Hao B."/>
            <person name="Liu S."/>
            <person name="Wang W."/>
            <person name="Yuan L."/>
            <person name="Cao M."/>
            <person name="McDermott J."/>
            <person name="Samudrala R."/>
            <person name="Wang J."/>
            <person name="Wong G.K."/>
            <person name="Yang H."/>
        </authorList>
    </citation>
    <scope>NUCLEOTIDE SEQUENCE [LARGE SCALE GENOMIC DNA]</scope>
</reference>
<feature type="compositionally biased region" description="Low complexity" evidence="1">
    <location>
        <begin position="397"/>
        <end position="406"/>
    </location>
</feature>
<reference evidence="4" key="2">
    <citation type="submission" date="2008-12" db="EMBL/GenBank/DDBJ databases">
        <title>Improved gene annotation of the rice (Oryza sativa) genomes.</title>
        <authorList>
            <person name="Wang J."/>
            <person name="Li R."/>
            <person name="Fan W."/>
            <person name="Huang Q."/>
            <person name="Zhang J."/>
            <person name="Zhou Y."/>
            <person name="Hu Y."/>
            <person name="Zi S."/>
            <person name="Li J."/>
            <person name="Ni P."/>
            <person name="Zheng H."/>
            <person name="Zhang Y."/>
            <person name="Zhao M."/>
            <person name="Hao Q."/>
            <person name="McDermott J."/>
            <person name="Samudrala R."/>
            <person name="Kristiansen K."/>
            <person name="Wong G.K.-S."/>
        </authorList>
    </citation>
    <scope>NUCLEOTIDE SEQUENCE</scope>
</reference>
<sequence length="781" mass="82201">MEEIAGGAGSSEGRRRPRHRGEAKASAVPACYHRPSAGSCHQACKYGGAHAFEERESRRPAAAQPRPRKTPPPPPLAAATAMAKLRSASSRRRVGDLTKPVKAGKKAAATAVDDTGKKGDAGVVVWKDIVAYESTPLPPEKTTIAAGGGDARKKKDVSVTKGKKPIKSSPHGKSKIVAESTDDVIDGPSSKKKLVKSVGSKLTGKPPPSPELKAGEKSTPPSSHKSKKKMTTTRTNSLKPPKPKRNLVEISQQISHQSSSSSAANDIKEEKPHNPPCQEEKKSRHGAAAVAAAATVAPASEEHEHHRQRQISPLPVHAAGEQEIAGGAGSSEGRRRPRHRGEAKASAVPACYHRPSAGSCHQACKYGGAHAFEERESRRPAAAQPRPRKTPPPPPLAAATAMAKLRSASSRRRVGDLTKPVKAGKKAAATAVDDTGKKGDAGVVVWKDIVAYESTPLPPEKTTIAAGGGDARKKKDVSVTKGKKPIKSSPHGKSKIVAESTDDVIDGPSSKKKLVKSVGSKLTGKPPPSPELKAGEKSTPPSSHKSKKKMTTTRTNSLKPPKPKRNLVEISQQISHQSSSSSAANDIKEEKPHNPPCQEEKKSGMAPPPSPPPRPSHRRARSMSITGSAKSVRFPFTRQASRSTTTTTTTAFKVIRSRSSRAAATAAPPEDAPATTRLRFFRRGDAGGSSSGGGGGSGFHLRMRSLRRRGSIGGTAAAGGGGGFVVPAVALRHQKTLEKKRSRRLYNSVIEETAGKLAIARKSKVKALVGAFESLISKIGK</sequence>
<dbReference type="PANTHER" id="PTHR33349:SF6">
    <property type="entry name" value="EXPRESSED PROTEIN"/>
    <property type="match status" value="1"/>
</dbReference>
<feature type="compositionally biased region" description="Low complexity" evidence="1">
    <location>
        <begin position="660"/>
        <end position="676"/>
    </location>
</feature>
<feature type="compositionally biased region" description="Low complexity" evidence="1">
    <location>
        <begin position="570"/>
        <end position="582"/>
    </location>
</feature>
<feature type="transmembrane region" description="Helical" evidence="2">
    <location>
        <begin position="712"/>
        <end position="731"/>
    </location>
</feature>
<feature type="compositionally biased region" description="Basic and acidic residues" evidence="1">
    <location>
        <begin position="586"/>
        <end position="603"/>
    </location>
</feature>
<protein>
    <recommendedName>
        <fullName evidence="3">Calmodulin-binding domain-containing protein</fullName>
    </recommendedName>
</protein>
<organism evidence="4">
    <name type="scientific">Oryza sativa subsp. japonica</name>
    <name type="common">Rice</name>
    <dbReference type="NCBI Taxonomy" id="39947"/>
    <lineage>
        <taxon>Eukaryota</taxon>
        <taxon>Viridiplantae</taxon>
        <taxon>Streptophyta</taxon>
        <taxon>Embryophyta</taxon>
        <taxon>Tracheophyta</taxon>
        <taxon>Spermatophyta</taxon>
        <taxon>Magnoliopsida</taxon>
        <taxon>Liliopsida</taxon>
        <taxon>Poales</taxon>
        <taxon>Poaceae</taxon>
        <taxon>BOP clade</taxon>
        <taxon>Oryzoideae</taxon>
        <taxon>Oryzeae</taxon>
        <taxon>Oryzinae</taxon>
        <taxon>Oryza</taxon>
        <taxon>Oryza sativa</taxon>
    </lineage>
</organism>
<evidence type="ECO:0000256" key="2">
    <source>
        <dbReference type="SAM" id="Phobius"/>
    </source>
</evidence>
<dbReference type="EMBL" id="CM000149">
    <property type="protein sequence ID" value="EAZ20611.1"/>
    <property type="molecule type" value="Genomic_DNA"/>
</dbReference>
<feature type="region of interest" description="Disordered" evidence="1">
    <location>
        <begin position="1"/>
        <end position="118"/>
    </location>
</feature>
<evidence type="ECO:0000259" key="3">
    <source>
        <dbReference type="SMART" id="SM01054"/>
    </source>
</evidence>
<feature type="region of interest" description="Disordered" evidence="1">
    <location>
        <begin position="455"/>
        <end position="677"/>
    </location>
</feature>
<feature type="compositionally biased region" description="Basic residues" evidence="1">
    <location>
        <begin position="161"/>
        <end position="174"/>
    </location>
</feature>
<feature type="compositionally biased region" description="Basic residues" evidence="1">
    <location>
        <begin position="481"/>
        <end position="494"/>
    </location>
</feature>
<evidence type="ECO:0000256" key="1">
    <source>
        <dbReference type="SAM" id="MobiDB-lite"/>
    </source>
</evidence>
<dbReference type="PANTHER" id="PTHR33349">
    <property type="entry name" value="EMB|CAB62594.1"/>
    <property type="match status" value="1"/>
</dbReference>
<keyword evidence="2" id="KW-0472">Membrane</keyword>
<proteinExistence type="predicted"/>
<accession>A3CHP8</accession>
<feature type="region of interest" description="Disordered" evidence="1">
    <location>
        <begin position="135"/>
        <end position="348"/>
    </location>
</feature>
<feature type="domain" description="Calmodulin-binding" evidence="3">
    <location>
        <begin position="674"/>
        <end position="777"/>
    </location>
</feature>
<evidence type="ECO:0000313" key="4">
    <source>
        <dbReference type="EMBL" id="EAZ20611.1"/>
    </source>
</evidence>
<feature type="compositionally biased region" description="Low complexity" evidence="1">
    <location>
        <begin position="77"/>
        <end position="86"/>
    </location>
</feature>
<dbReference type="AlphaFoldDB" id="A3CHP8"/>
<keyword evidence="2" id="KW-1133">Transmembrane helix</keyword>
<name>A3CHP8_ORYSJ</name>
<feature type="compositionally biased region" description="Low complexity" evidence="1">
    <location>
        <begin position="250"/>
        <end position="262"/>
    </location>
</feature>
<dbReference type="Pfam" id="PF07839">
    <property type="entry name" value="CaM_binding"/>
    <property type="match status" value="1"/>
</dbReference>
<feature type="compositionally biased region" description="Gly residues" evidence="1">
    <location>
        <begin position="1"/>
        <end position="10"/>
    </location>
</feature>
<dbReference type="Proteomes" id="UP000007752">
    <property type="component" value="Chromosome 12"/>
</dbReference>
<feature type="compositionally biased region" description="Basic and acidic residues" evidence="1">
    <location>
        <begin position="266"/>
        <end position="282"/>
    </location>
</feature>
<gene>
    <name evidence="4" type="ORF">OsJ_36221</name>
</gene>
<feature type="compositionally biased region" description="Gly residues" evidence="1">
    <location>
        <begin position="686"/>
        <end position="698"/>
    </location>
</feature>